<dbReference type="Pfam" id="PF13091">
    <property type="entry name" value="PLDc_2"/>
    <property type="match status" value="2"/>
</dbReference>
<dbReference type="Gene3D" id="3.30.870.10">
    <property type="entry name" value="Endonuclease Chain A"/>
    <property type="match status" value="2"/>
</dbReference>
<evidence type="ECO:0000256" key="2">
    <source>
        <dbReference type="ARBA" id="ARBA00004613"/>
    </source>
</evidence>
<dbReference type="PROSITE" id="PS50035">
    <property type="entry name" value="PLD"/>
    <property type="match status" value="2"/>
</dbReference>
<protein>
    <recommendedName>
        <fullName evidence="3">Phospholipase D</fullName>
    </recommendedName>
    <alternativeName>
        <fullName evidence="5">Choline phosphatase</fullName>
    </alternativeName>
</protein>
<evidence type="ECO:0000256" key="1">
    <source>
        <dbReference type="ARBA" id="ARBA00003145"/>
    </source>
</evidence>
<dbReference type="EMBL" id="JTDN01000001">
    <property type="protein sequence ID" value="KHL26854.1"/>
    <property type="molecule type" value="Genomic_DNA"/>
</dbReference>
<dbReference type="InterPro" id="IPR025202">
    <property type="entry name" value="PLD-like_dom"/>
</dbReference>
<gene>
    <name evidence="7" type="ORF">PK98_08225</name>
</gene>
<dbReference type="STRING" id="1572751.PK98_08225"/>
<dbReference type="Proteomes" id="UP000030988">
    <property type="component" value="Unassembled WGS sequence"/>
</dbReference>
<comment type="caution">
    <text evidence="7">The sequence shown here is derived from an EMBL/GenBank/DDBJ whole genome shotgun (WGS) entry which is preliminary data.</text>
</comment>
<proteinExistence type="predicted"/>
<feature type="domain" description="PLD phosphodiesterase" evidence="6">
    <location>
        <begin position="134"/>
        <end position="161"/>
    </location>
</feature>
<feature type="domain" description="PLD phosphodiesterase" evidence="6">
    <location>
        <begin position="395"/>
        <end position="422"/>
    </location>
</feature>
<evidence type="ECO:0000256" key="4">
    <source>
        <dbReference type="ARBA" id="ARBA00022525"/>
    </source>
</evidence>
<organism evidence="7 8">
    <name type="scientific">Croceibacterium mercuriale</name>
    <dbReference type="NCBI Taxonomy" id="1572751"/>
    <lineage>
        <taxon>Bacteria</taxon>
        <taxon>Pseudomonadati</taxon>
        <taxon>Pseudomonadota</taxon>
        <taxon>Alphaproteobacteria</taxon>
        <taxon>Sphingomonadales</taxon>
        <taxon>Erythrobacteraceae</taxon>
        <taxon>Croceibacterium</taxon>
    </lineage>
</organism>
<dbReference type="AlphaFoldDB" id="A0A0B2BZI5"/>
<accession>A0A0B2BZI5</accession>
<name>A0A0B2BZI5_9SPHN</name>
<sequence length="500" mass="55089">MCQDAPGPGETRLEQGAQRQCAEHPGLSGLHLLEDGLDAFAARLLLVRQAQRTLDLQYYIWHGDRTGTLLLEELHKAAERGVRIRLLLDDNGIVGLDRALAALDGHPAIEVRLFNPFRIRWPKMIGYLTDFSRLNRRMHNKSLTADRAATIVGGRNVGDEYFSAHDGALFADLDVVAIGPVVDEVEDDFERYWTCAAAFPAAQILHQIGRPHRRKLARRASVVERDPSARAYVERVETLPVVEQLSEGTLPLIWAEVDMISDDPAKAWGGATGDGLLAGQLAKAIGEPRQQLGIVSGYFVPGEQGVEQICDLARQGVNVCILTNGYSASDVPLVHAGYAPWRRQLLEAGVHLWEIARRTDAQRPSHKERRRGVRLGIGSNLAGSGTGRSAAYRGGASTLHAKTFTVDRDRLFIGSFNFDQRSIDLNTEMGFMIRSPELAGLVADSFEGTIPEHAWQVRLDDDGTMRWDRDGETCRDEPGMGPGAHLLIAVASRLPIAWLL</sequence>
<dbReference type="GO" id="GO:0005576">
    <property type="term" value="C:extracellular region"/>
    <property type="evidence" value="ECO:0007669"/>
    <property type="project" value="UniProtKB-SubCell"/>
</dbReference>
<keyword evidence="8" id="KW-1185">Reference proteome</keyword>
<comment type="function">
    <text evidence="1">Could be a virulence factor.</text>
</comment>
<dbReference type="PANTHER" id="PTHR21248:SF12">
    <property type="entry name" value="CARDIOLIPIN SYNTHASE C"/>
    <property type="match status" value="1"/>
</dbReference>
<dbReference type="SMART" id="SM00155">
    <property type="entry name" value="PLDc"/>
    <property type="match status" value="2"/>
</dbReference>
<dbReference type="CDD" id="cd09113">
    <property type="entry name" value="PLDc_ymdC_like_2"/>
    <property type="match status" value="1"/>
</dbReference>
<reference evidence="7 8" key="1">
    <citation type="submission" date="2014-11" db="EMBL/GenBank/DDBJ databases">
        <title>Draft genome sequence of Kirrobacter mercurialis.</title>
        <authorList>
            <person name="Coil D.A."/>
            <person name="Eisen J.A."/>
        </authorList>
    </citation>
    <scope>NUCLEOTIDE SEQUENCE [LARGE SCALE GENOMIC DNA]</scope>
    <source>
        <strain evidence="7 8">Coronado</strain>
    </source>
</reference>
<evidence type="ECO:0000313" key="8">
    <source>
        <dbReference type="Proteomes" id="UP000030988"/>
    </source>
</evidence>
<dbReference type="CDD" id="cd09111">
    <property type="entry name" value="PLDc_ymdC_like_1"/>
    <property type="match status" value="1"/>
</dbReference>
<keyword evidence="4" id="KW-0964">Secreted</keyword>
<evidence type="ECO:0000313" key="7">
    <source>
        <dbReference type="EMBL" id="KHL26854.1"/>
    </source>
</evidence>
<dbReference type="SUPFAM" id="SSF56024">
    <property type="entry name" value="Phospholipase D/nuclease"/>
    <property type="match status" value="2"/>
</dbReference>
<evidence type="ECO:0000256" key="5">
    <source>
        <dbReference type="ARBA" id="ARBA00029594"/>
    </source>
</evidence>
<dbReference type="PANTHER" id="PTHR21248">
    <property type="entry name" value="CARDIOLIPIN SYNTHASE"/>
    <property type="match status" value="1"/>
</dbReference>
<dbReference type="InterPro" id="IPR001736">
    <property type="entry name" value="PLipase_D/transphosphatidylase"/>
</dbReference>
<evidence type="ECO:0000256" key="3">
    <source>
        <dbReference type="ARBA" id="ARBA00018392"/>
    </source>
</evidence>
<dbReference type="GO" id="GO:0030572">
    <property type="term" value="F:phosphatidyltransferase activity"/>
    <property type="evidence" value="ECO:0007669"/>
    <property type="project" value="UniProtKB-ARBA"/>
</dbReference>
<evidence type="ECO:0000259" key="6">
    <source>
        <dbReference type="PROSITE" id="PS50035"/>
    </source>
</evidence>
<dbReference type="GO" id="GO:0032049">
    <property type="term" value="P:cardiolipin biosynthetic process"/>
    <property type="evidence" value="ECO:0007669"/>
    <property type="project" value="UniProtKB-ARBA"/>
</dbReference>
<comment type="subcellular location">
    <subcellularLocation>
        <location evidence="2">Secreted</location>
    </subcellularLocation>
</comment>